<evidence type="ECO:0000259" key="6">
    <source>
        <dbReference type="Pfam" id="PF11710"/>
    </source>
</evidence>
<sequence length="583" mass="68207">MMNKKLETTEYNQAMQIPGLVSVFSHGMAIALRIIAVSFGVISVLCNIINIYVLSCFHENSIVFRHEFLAWLFCLDLSKNFILTVFPLLTLITTYTYDWSIFYNIVGFLSNLSTVAADFIVFFISLHFVLLIFKPSLNVIDHKRNKVEGGLFKYKTYVFTFIVSFATLCSALVFINFNTDNSYLPKADTITKIKNNDGSFKVKNSSKMGGYKPYATVVGLPVLPIYYSLFLNWLWRYCIMICIIVIYILIYVKYQKESKANQAKIKNLQRTYNDNSEDINTDRQQIENITKEFDLLLAQEFSKRKKIFKKQMYQLFLYPTCYLILWICPLIESIEQPIYDIKNGPMVPITIITTICHLSNGIFDFIIFMSRENPFEHYWSKVETKILKTEYLENKAKNKMDIKDKWELCNQTLLGKRGFYYSGNAINNVVEDERFIITNHLYVKWYWRLYHRFPLRHGIDLDLLEVSISKPQSDTNSRSSSSDTNVTYNHNNSNIFKDNISKISESEMFAMVSKFKNRDSTSKDLNNDNNAWIDKLLIPNEDFEYYSNKDNTNDLEKQMDESASLRSSIERERTEILDILDVL</sequence>
<evidence type="ECO:0000256" key="5">
    <source>
        <dbReference type="SAM" id="Phobius"/>
    </source>
</evidence>
<proteinExistence type="predicted"/>
<feature type="transmembrane region" description="Helical" evidence="5">
    <location>
        <begin position="112"/>
        <end position="133"/>
    </location>
</feature>
<protein>
    <recommendedName>
        <fullName evidence="10">G-protein coupled receptors family 1 profile domain-containing protein</fullName>
    </recommendedName>
</protein>
<dbReference type="SUPFAM" id="SSF81321">
    <property type="entry name" value="Family A G protein-coupled receptor-like"/>
    <property type="match status" value="1"/>
</dbReference>
<dbReference type="Pfam" id="PF11970">
    <property type="entry name" value="GPR_Gpa2_C"/>
    <property type="match status" value="1"/>
</dbReference>
<dbReference type="InterPro" id="IPR023041">
    <property type="entry name" value="Glucose_rcpt_Git3-like_N"/>
</dbReference>
<accession>A0A1B7T7L4</accession>
<feature type="domain" description="G protein-coupled receptor GPR1/2/3 C-terminal" evidence="7">
    <location>
        <begin position="303"/>
        <end position="376"/>
    </location>
</feature>
<dbReference type="PANTHER" id="PTHR23112:SF37">
    <property type="entry name" value="G PROTEIN-COUPLED RECEPTOR GPR1"/>
    <property type="match status" value="1"/>
</dbReference>
<name>A0A1B7T7L4_9ASCO</name>
<dbReference type="AlphaFoldDB" id="A0A1B7T7L4"/>
<dbReference type="EMBL" id="LXPE01000469">
    <property type="protein sequence ID" value="OBA24715.1"/>
    <property type="molecule type" value="Genomic_DNA"/>
</dbReference>
<dbReference type="OrthoDB" id="5368598at2759"/>
<evidence type="ECO:0000256" key="4">
    <source>
        <dbReference type="ARBA" id="ARBA00023136"/>
    </source>
</evidence>
<evidence type="ECO:0000256" key="2">
    <source>
        <dbReference type="ARBA" id="ARBA00022692"/>
    </source>
</evidence>
<feature type="transmembrane region" description="Helical" evidence="5">
    <location>
        <begin position="346"/>
        <end position="368"/>
    </location>
</feature>
<dbReference type="GO" id="GO:0007189">
    <property type="term" value="P:adenylate cyclase-activating G protein-coupled receptor signaling pathway"/>
    <property type="evidence" value="ECO:0007669"/>
    <property type="project" value="TreeGrafter"/>
</dbReference>
<organism evidence="8 9">
    <name type="scientific">Hanseniaspora valbyensis NRRL Y-1626</name>
    <dbReference type="NCBI Taxonomy" id="766949"/>
    <lineage>
        <taxon>Eukaryota</taxon>
        <taxon>Fungi</taxon>
        <taxon>Dikarya</taxon>
        <taxon>Ascomycota</taxon>
        <taxon>Saccharomycotina</taxon>
        <taxon>Saccharomycetes</taxon>
        <taxon>Saccharomycodales</taxon>
        <taxon>Saccharomycodaceae</taxon>
        <taxon>Hanseniaspora</taxon>
    </lineage>
</organism>
<keyword evidence="4 5" id="KW-0472">Membrane</keyword>
<keyword evidence="2 5" id="KW-0812">Transmembrane</keyword>
<feature type="transmembrane region" description="Helical" evidence="5">
    <location>
        <begin position="315"/>
        <end position="334"/>
    </location>
</feature>
<feature type="domain" description="Glucose receptor Git3-like N-terminal" evidence="6">
    <location>
        <begin position="31"/>
        <end position="259"/>
    </location>
</feature>
<evidence type="ECO:0000313" key="8">
    <source>
        <dbReference type="EMBL" id="OBA24715.1"/>
    </source>
</evidence>
<dbReference type="Proteomes" id="UP000092321">
    <property type="component" value="Unassembled WGS sequence"/>
</dbReference>
<dbReference type="Pfam" id="PF11710">
    <property type="entry name" value="Git3"/>
    <property type="match status" value="1"/>
</dbReference>
<evidence type="ECO:0000259" key="7">
    <source>
        <dbReference type="Pfam" id="PF11970"/>
    </source>
</evidence>
<dbReference type="Gene3D" id="1.20.1070.10">
    <property type="entry name" value="Rhodopsin 7-helix transmembrane proteins"/>
    <property type="match status" value="1"/>
</dbReference>
<evidence type="ECO:0000256" key="1">
    <source>
        <dbReference type="ARBA" id="ARBA00004141"/>
    </source>
</evidence>
<evidence type="ECO:0008006" key="10">
    <source>
        <dbReference type="Google" id="ProtNLM"/>
    </source>
</evidence>
<dbReference type="GO" id="GO:0005886">
    <property type="term" value="C:plasma membrane"/>
    <property type="evidence" value="ECO:0007669"/>
    <property type="project" value="TreeGrafter"/>
</dbReference>
<feature type="transmembrane region" description="Helical" evidence="5">
    <location>
        <begin position="69"/>
        <end position="92"/>
    </location>
</feature>
<reference evidence="9" key="1">
    <citation type="journal article" date="2016" name="Proc. Natl. Acad. Sci. U.S.A.">
        <title>Comparative genomics of biotechnologically important yeasts.</title>
        <authorList>
            <person name="Riley R."/>
            <person name="Haridas S."/>
            <person name="Wolfe K.H."/>
            <person name="Lopes M.R."/>
            <person name="Hittinger C.T."/>
            <person name="Goeker M."/>
            <person name="Salamov A.A."/>
            <person name="Wisecaver J.H."/>
            <person name="Long T.M."/>
            <person name="Calvey C.H."/>
            <person name="Aerts A.L."/>
            <person name="Barry K.W."/>
            <person name="Choi C."/>
            <person name="Clum A."/>
            <person name="Coughlan A.Y."/>
            <person name="Deshpande S."/>
            <person name="Douglass A.P."/>
            <person name="Hanson S.J."/>
            <person name="Klenk H.-P."/>
            <person name="LaButti K.M."/>
            <person name="Lapidus A."/>
            <person name="Lindquist E.A."/>
            <person name="Lipzen A.M."/>
            <person name="Meier-Kolthoff J.P."/>
            <person name="Ohm R.A."/>
            <person name="Otillar R.P."/>
            <person name="Pangilinan J.L."/>
            <person name="Peng Y."/>
            <person name="Rokas A."/>
            <person name="Rosa C.A."/>
            <person name="Scheuner C."/>
            <person name="Sibirny A.A."/>
            <person name="Slot J.C."/>
            <person name="Stielow J.B."/>
            <person name="Sun H."/>
            <person name="Kurtzman C.P."/>
            <person name="Blackwell M."/>
            <person name="Grigoriev I.V."/>
            <person name="Jeffries T.W."/>
        </authorList>
    </citation>
    <scope>NUCLEOTIDE SEQUENCE [LARGE SCALE GENOMIC DNA]</scope>
    <source>
        <strain evidence="9">NRRL Y-1626</strain>
    </source>
</reference>
<dbReference type="PANTHER" id="PTHR23112">
    <property type="entry name" value="G PROTEIN-COUPLED RECEPTOR 157-RELATED"/>
    <property type="match status" value="1"/>
</dbReference>
<comment type="caution">
    <text evidence="8">The sequence shown here is derived from an EMBL/GenBank/DDBJ whole genome shotgun (WGS) entry which is preliminary data.</text>
</comment>
<feature type="transmembrane region" description="Helical" evidence="5">
    <location>
        <begin position="154"/>
        <end position="175"/>
    </location>
</feature>
<feature type="transmembrane region" description="Helical" evidence="5">
    <location>
        <begin position="30"/>
        <end position="57"/>
    </location>
</feature>
<gene>
    <name evidence="8" type="ORF">HANVADRAFT_102702</name>
</gene>
<evidence type="ECO:0000256" key="3">
    <source>
        <dbReference type="ARBA" id="ARBA00022989"/>
    </source>
</evidence>
<keyword evidence="3 5" id="KW-1133">Transmembrane helix</keyword>
<dbReference type="GO" id="GO:0004930">
    <property type="term" value="F:G protein-coupled receptor activity"/>
    <property type="evidence" value="ECO:0007669"/>
    <property type="project" value="TreeGrafter"/>
</dbReference>
<dbReference type="InterPro" id="IPR022596">
    <property type="entry name" value="GPR1/2/3_C"/>
</dbReference>
<evidence type="ECO:0000313" key="9">
    <source>
        <dbReference type="Proteomes" id="UP000092321"/>
    </source>
</evidence>
<keyword evidence="9" id="KW-1185">Reference proteome</keyword>
<feature type="transmembrane region" description="Helical" evidence="5">
    <location>
        <begin position="233"/>
        <end position="252"/>
    </location>
</feature>
<comment type="subcellular location">
    <subcellularLocation>
        <location evidence="1">Membrane</location>
        <topology evidence="1">Multi-pass membrane protein</topology>
    </subcellularLocation>
</comment>